<accession>L0PGL2</accession>
<feature type="non-terminal residue" evidence="17">
    <location>
        <position position="440"/>
    </location>
</feature>
<dbReference type="InParanoid" id="L0PGL2"/>
<protein>
    <recommendedName>
        <fullName evidence="4 15">Dolichyl-phosphate-mannose--protein mannosyltransferase</fullName>
        <ecNumber evidence="4 15">2.4.1.109</ecNumber>
    </recommendedName>
</protein>
<comment type="catalytic activity">
    <reaction evidence="14 15">
        <text>a di-trans,poly-cis-dolichyl beta-D-mannosyl phosphate + L-seryl-[protein] = 3-O-(alpha-D-mannosyl)-L-seryl-[protein] + a di-trans,poly-cis-dolichyl phosphate + H(+)</text>
        <dbReference type="Rhea" id="RHEA:17377"/>
        <dbReference type="Rhea" id="RHEA-COMP:9863"/>
        <dbReference type="Rhea" id="RHEA-COMP:13546"/>
        <dbReference type="Rhea" id="RHEA-COMP:19498"/>
        <dbReference type="Rhea" id="RHEA-COMP:19501"/>
        <dbReference type="ChEBI" id="CHEBI:15378"/>
        <dbReference type="ChEBI" id="CHEBI:29999"/>
        <dbReference type="ChEBI" id="CHEBI:57683"/>
        <dbReference type="ChEBI" id="CHEBI:58211"/>
        <dbReference type="ChEBI" id="CHEBI:137321"/>
        <dbReference type="EC" id="2.4.1.109"/>
    </reaction>
</comment>
<dbReference type="Pfam" id="PF16192">
    <property type="entry name" value="PMT_4TMC"/>
    <property type="match status" value="1"/>
</dbReference>
<evidence type="ECO:0000256" key="8">
    <source>
        <dbReference type="ARBA" id="ARBA00022737"/>
    </source>
</evidence>
<dbReference type="SMART" id="SM00472">
    <property type="entry name" value="MIR"/>
    <property type="match status" value="3"/>
</dbReference>
<evidence type="ECO:0000256" key="5">
    <source>
        <dbReference type="ARBA" id="ARBA00022676"/>
    </source>
</evidence>
<comment type="subcellular location">
    <subcellularLocation>
        <location evidence="1 15">Endoplasmic reticulum membrane</location>
        <topology evidence="1 15">Multi-pass membrane protein</topology>
    </subcellularLocation>
</comment>
<proteinExistence type="inferred from homology"/>
<dbReference type="AlphaFoldDB" id="L0PGL2"/>
<keyword evidence="9 15" id="KW-0256">Endoplasmic reticulum</keyword>
<keyword evidence="12" id="KW-0325">Glycoprotein</keyword>
<feature type="transmembrane region" description="Helical" evidence="15">
    <location>
        <begin position="59"/>
        <end position="89"/>
    </location>
</feature>
<evidence type="ECO:0000256" key="1">
    <source>
        <dbReference type="ARBA" id="ARBA00004477"/>
    </source>
</evidence>
<evidence type="ECO:0000256" key="13">
    <source>
        <dbReference type="ARBA" id="ARBA00045085"/>
    </source>
</evidence>
<evidence type="ECO:0000256" key="4">
    <source>
        <dbReference type="ARBA" id="ARBA00012839"/>
    </source>
</evidence>
<keyword evidence="5 15" id="KW-0328">Glycosyltransferase</keyword>
<evidence type="ECO:0000256" key="2">
    <source>
        <dbReference type="ARBA" id="ARBA00004922"/>
    </source>
</evidence>
<dbReference type="SUPFAM" id="SSF82109">
    <property type="entry name" value="MIR domain"/>
    <property type="match status" value="1"/>
</dbReference>
<dbReference type="PROSITE" id="PS50919">
    <property type="entry name" value="MIR"/>
    <property type="match status" value="3"/>
</dbReference>
<feature type="domain" description="MIR" evidence="16">
    <location>
        <begin position="241"/>
        <end position="300"/>
    </location>
</feature>
<evidence type="ECO:0000256" key="7">
    <source>
        <dbReference type="ARBA" id="ARBA00022692"/>
    </source>
</evidence>
<dbReference type="GO" id="GO:0004169">
    <property type="term" value="F:dolichyl-phosphate-mannose-protein mannosyltransferase activity"/>
    <property type="evidence" value="ECO:0007669"/>
    <property type="project" value="UniProtKB-UniRule"/>
</dbReference>
<dbReference type="UniPathway" id="UPA00378"/>
<evidence type="ECO:0000256" key="3">
    <source>
        <dbReference type="ARBA" id="ARBA00007222"/>
    </source>
</evidence>
<feature type="transmembrane region" description="Helical" evidence="15">
    <location>
        <begin position="21"/>
        <end position="39"/>
    </location>
</feature>
<gene>
    <name evidence="17" type="ORF">PNEJI1_003579</name>
</gene>
<evidence type="ECO:0000256" key="11">
    <source>
        <dbReference type="ARBA" id="ARBA00023136"/>
    </source>
</evidence>
<organism evidence="18">
    <name type="scientific">Pneumocystis jirovecii</name>
    <name type="common">Human pneumocystis pneumonia agent</name>
    <dbReference type="NCBI Taxonomy" id="42068"/>
    <lineage>
        <taxon>Eukaryota</taxon>
        <taxon>Fungi</taxon>
        <taxon>Dikarya</taxon>
        <taxon>Ascomycota</taxon>
        <taxon>Taphrinomycotina</taxon>
        <taxon>Pneumocystomycetes</taxon>
        <taxon>Pneumocystaceae</taxon>
        <taxon>Pneumocystis</taxon>
    </lineage>
</organism>
<comment type="caution">
    <text evidence="17">The sequence shown here is derived from an EMBL/GenBank/DDBJ whole genome shotgun (WGS) entry which is preliminary data.</text>
</comment>
<dbReference type="InterPro" id="IPR032421">
    <property type="entry name" value="PMT_4TMC"/>
</dbReference>
<dbReference type="VEuPathDB" id="FungiDB:PNEJI1_003579"/>
<comment type="function">
    <text evidence="15">Transfers mannose from Dol-P-mannose to Ser or Thr residues on proteins.</text>
</comment>
<feature type="domain" description="MIR" evidence="16">
    <location>
        <begin position="310"/>
        <end position="366"/>
    </location>
</feature>
<evidence type="ECO:0000256" key="10">
    <source>
        <dbReference type="ARBA" id="ARBA00022989"/>
    </source>
</evidence>
<evidence type="ECO:0000256" key="9">
    <source>
        <dbReference type="ARBA" id="ARBA00022824"/>
    </source>
</evidence>
<evidence type="ECO:0000256" key="12">
    <source>
        <dbReference type="ARBA" id="ARBA00023180"/>
    </source>
</evidence>
<evidence type="ECO:0000256" key="15">
    <source>
        <dbReference type="RuleBase" id="RU367007"/>
    </source>
</evidence>
<feature type="transmembrane region" description="Helical" evidence="15">
    <location>
        <begin position="158"/>
        <end position="174"/>
    </location>
</feature>
<evidence type="ECO:0000259" key="16">
    <source>
        <dbReference type="PROSITE" id="PS50919"/>
    </source>
</evidence>
<dbReference type="InterPro" id="IPR027005">
    <property type="entry name" value="PMT-like"/>
</dbReference>
<feature type="transmembrane region" description="Helical" evidence="15">
    <location>
        <begin position="125"/>
        <end position="146"/>
    </location>
</feature>
<name>L0PGL2_PNEJI</name>
<reference evidence="17 18" key="1">
    <citation type="journal article" date="2012" name="MBio">
        <title>De novo assembly of the Pneumocystis jirovecii genome from a single bronchoalveolar lavage fluid specimen from a patient.</title>
        <authorList>
            <person name="Cisse O.H."/>
            <person name="Pagni M."/>
            <person name="Hauser P.M."/>
        </authorList>
    </citation>
    <scope>NUCLEOTIDE SEQUENCE [LARGE SCALE GENOMIC DNA]</scope>
    <source>
        <strain evidence="17 18">SE8</strain>
    </source>
</reference>
<comment type="similarity">
    <text evidence="3 15">Belongs to the glycosyltransferase 39 family.</text>
</comment>
<dbReference type="Gene3D" id="2.80.10.50">
    <property type="match status" value="1"/>
</dbReference>
<dbReference type="Pfam" id="PF02366">
    <property type="entry name" value="PMT"/>
    <property type="match status" value="1"/>
</dbReference>
<dbReference type="CDD" id="cd23283">
    <property type="entry name" value="beta-trefoil_MIR_PMT1-like"/>
    <property type="match status" value="1"/>
</dbReference>
<sequence length="440" mass="51049">MVYNSCHLIGQPIIKLQLNDLKYLIILIMVGSYVRLYMINNPSGPIYQEAYIGKRISKYLFLVMLAYINSNVLYISMRFFSAIFGIFLIPVTFFTLRVMKFTRNTAIFGSILIIFENSIVTQSRFLFVDSLVLFLIALTHLFWRLFESHQQHSFKKAWWIYLIAIGFTLGALIRDVKNVPSLVHYGSKVTIRHFGSSGGYLHSHPHLYPAGKQQVTLYLYEDSNNDWLITDSGHDSSEGSSSSILDGSIIRLYHLETDKRLHSHDVRPSLSDTDWQNEVSGYGYKGFAGDNNDLFKIEIDKSRSYTQESKVSVRAIQTRFRLIHVSTGCALFSNGINLPTWGYGQIEVTCAKNGIIENSLWYIENNNHDDFPDDIEKVTYRKINFFQKFWELQKSIWKKKFESKNFYASNNHPLSWPFLTRGIRFWTANNKQIYFLGNPL</sequence>
<dbReference type="EMBL" id="CAKM01000334">
    <property type="protein sequence ID" value="CCJ31498.1"/>
    <property type="molecule type" value="Genomic_DNA"/>
</dbReference>
<dbReference type="InterPro" id="IPR003342">
    <property type="entry name" value="ArnT-like_N"/>
</dbReference>
<evidence type="ECO:0000313" key="17">
    <source>
        <dbReference type="EMBL" id="CCJ31498.1"/>
    </source>
</evidence>
<dbReference type="GO" id="GO:0005789">
    <property type="term" value="C:endoplasmic reticulum membrane"/>
    <property type="evidence" value="ECO:0007669"/>
    <property type="project" value="UniProtKB-SubCell"/>
</dbReference>
<keyword evidence="8" id="KW-0677">Repeat</keyword>
<dbReference type="InterPro" id="IPR036300">
    <property type="entry name" value="MIR_dom_sf"/>
</dbReference>
<dbReference type="PANTHER" id="PTHR10050">
    <property type="entry name" value="DOLICHYL-PHOSPHATE-MANNOSE--PROTEIN MANNOSYLTRANSFERASE"/>
    <property type="match status" value="1"/>
</dbReference>
<comment type="pathway">
    <text evidence="2 15">Protein modification; protein glycosylation.</text>
</comment>
<evidence type="ECO:0000256" key="6">
    <source>
        <dbReference type="ARBA" id="ARBA00022679"/>
    </source>
</evidence>
<feature type="domain" description="MIR" evidence="16">
    <location>
        <begin position="180"/>
        <end position="232"/>
    </location>
</feature>
<dbReference type="STRING" id="1209962.L0PGL2"/>
<keyword evidence="6 15" id="KW-0808">Transferase</keyword>
<dbReference type="EC" id="2.4.1.109" evidence="4 15"/>
<dbReference type="Pfam" id="PF02815">
    <property type="entry name" value="MIR"/>
    <property type="match status" value="1"/>
</dbReference>
<keyword evidence="11 15" id="KW-0472">Membrane</keyword>
<evidence type="ECO:0000313" key="18">
    <source>
        <dbReference type="Proteomes" id="UP000010422"/>
    </source>
</evidence>
<dbReference type="PANTHER" id="PTHR10050:SF50">
    <property type="entry name" value="DOLICHYL-PHOSPHATE-MANNOSE--PROTEIN MANNOSYLTRANSFERASE 1-RELATED"/>
    <property type="match status" value="1"/>
</dbReference>
<keyword evidence="7 15" id="KW-0812">Transmembrane</keyword>
<dbReference type="Proteomes" id="UP000010422">
    <property type="component" value="Unassembled WGS sequence"/>
</dbReference>
<keyword evidence="10 15" id="KW-1133">Transmembrane helix</keyword>
<evidence type="ECO:0000256" key="14">
    <source>
        <dbReference type="ARBA" id="ARBA00045102"/>
    </source>
</evidence>
<comment type="caution">
    <text evidence="15">Lacks conserved residue(s) required for the propagation of feature annotation.</text>
</comment>
<comment type="catalytic activity">
    <reaction evidence="13 15">
        <text>a di-trans,poly-cis-dolichyl beta-D-mannosyl phosphate + L-threonyl-[protein] = 3-O-(alpha-D-mannosyl)-L-threonyl-[protein] + a di-trans,poly-cis-dolichyl phosphate + H(+)</text>
        <dbReference type="Rhea" id="RHEA:53396"/>
        <dbReference type="Rhea" id="RHEA-COMP:11060"/>
        <dbReference type="Rhea" id="RHEA-COMP:13547"/>
        <dbReference type="Rhea" id="RHEA-COMP:19498"/>
        <dbReference type="Rhea" id="RHEA-COMP:19501"/>
        <dbReference type="ChEBI" id="CHEBI:15378"/>
        <dbReference type="ChEBI" id="CHEBI:30013"/>
        <dbReference type="ChEBI" id="CHEBI:57683"/>
        <dbReference type="ChEBI" id="CHEBI:58211"/>
        <dbReference type="ChEBI" id="CHEBI:137323"/>
        <dbReference type="EC" id="2.4.1.109"/>
    </reaction>
</comment>
<dbReference type="InterPro" id="IPR016093">
    <property type="entry name" value="MIR_motif"/>
</dbReference>